<feature type="domain" description="Tudor" evidence="1">
    <location>
        <begin position="287"/>
        <end position="343"/>
    </location>
</feature>
<dbReference type="Proteomes" id="UP001154329">
    <property type="component" value="Chromosome 2"/>
</dbReference>
<sequence length="577" mass="66670">MVEILKSDISEVKTEFSTLLSAKNSQSEELNSINNIQTPNLNKPLRGDVWNVYVSNIDSFKYFHVQNIENYEYVQSICTELDKYDSTLKKPPKVGNLIAARDYSGVWYRAKVQRITKLGLYVSYIDFGLSQVLITEFKDLPKELNSVKPMAFRCFFKNVSKEDEHLLSDLDLLDSIYTFYTSYQMTTTFLSTNEPYLVTLSHNGNNVFDILNNLVWDGIVPSISDDPINRAKIKMLNEIFPNSRTAIVNIEPVLSINHFYVETELSHQIGKVIRTEIENQTKRIPVLHPEEGQIVIAKNTNDLKLYRARVIKKYDDCEEYKCFLIDCMTFEKCSEMFEPTDYLRTAPPVKIHCSLDISKNVNNHILESMNLAFINEIAECIDESCKKVMHIKKIGNPCLIDLEIGDLNISQVIEPCEVRVINYFNLNHFQVQLNTSGKKKILDVLSSTKKFLTVSKPKVFELYVAKIQSQYKRVKYMCKDELGFRVKLLDEFQNLKIIVDELFELPKSLINVKTTDLFCSLGLNEMYYSNKLFVDICNNGKTKFKMVIIKENRINAHIVKLFLNSKDITSMICNQPS</sequence>
<protein>
    <recommendedName>
        <fullName evidence="1">Tudor domain-containing protein</fullName>
    </recommendedName>
</protein>
<dbReference type="GO" id="GO:0005737">
    <property type="term" value="C:cytoplasm"/>
    <property type="evidence" value="ECO:0007669"/>
    <property type="project" value="UniProtKB-ARBA"/>
</dbReference>
<dbReference type="Pfam" id="PF00567">
    <property type="entry name" value="TUDOR"/>
    <property type="match status" value="2"/>
</dbReference>
<dbReference type="SMART" id="SM00333">
    <property type="entry name" value="TUDOR"/>
    <property type="match status" value="2"/>
</dbReference>
<dbReference type="InterPro" id="IPR002999">
    <property type="entry name" value="Tudor"/>
</dbReference>
<accession>A0A9P0IWW0</accession>
<dbReference type="Gene3D" id="2.30.30.140">
    <property type="match status" value="2"/>
</dbReference>
<evidence type="ECO:0000313" key="2">
    <source>
        <dbReference type="EMBL" id="CAH1722449.1"/>
    </source>
</evidence>
<organism evidence="2 3">
    <name type="scientific">Aphis gossypii</name>
    <name type="common">Cotton aphid</name>
    <dbReference type="NCBI Taxonomy" id="80765"/>
    <lineage>
        <taxon>Eukaryota</taxon>
        <taxon>Metazoa</taxon>
        <taxon>Ecdysozoa</taxon>
        <taxon>Arthropoda</taxon>
        <taxon>Hexapoda</taxon>
        <taxon>Insecta</taxon>
        <taxon>Pterygota</taxon>
        <taxon>Neoptera</taxon>
        <taxon>Paraneoptera</taxon>
        <taxon>Hemiptera</taxon>
        <taxon>Sternorrhyncha</taxon>
        <taxon>Aphidomorpha</taxon>
        <taxon>Aphidoidea</taxon>
        <taxon>Aphididae</taxon>
        <taxon>Aphidini</taxon>
        <taxon>Aphis</taxon>
        <taxon>Aphis</taxon>
    </lineage>
</organism>
<dbReference type="PANTHER" id="PTHR22948">
    <property type="entry name" value="TUDOR DOMAIN CONTAINING PROTEIN"/>
    <property type="match status" value="1"/>
</dbReference>
<dbReference type="EMBL" id="OU899035">
    <property type="protein sequence ID" value="CAH1722449.1"/>
    <property type="molecule type" value="Genomic_DNA"/>
</dbReference>
<dbReference type="SUPFAM" id="SSF63748">
    <property type="entry name" value="Tudor/PWWP/MBT"/>
    <property type="match status" value="2"/>
</dbReference>
<proteinExistence type="predicted"/>
<dbReference type="CDD" id="cd20379">
    <property type="entry name" value="Tudor_dTUD-like"/>
    <property type="match status" value="1"/>
</dbReference>
<dbReference type="InterPro" id="IPR050621">
    <property type="entry name" value="Tudor_domain_containing"/>
</dbReference>
<dbReference type="PANTHER" id="PTHR22948:SF29">
    <property type="entry name" value="FI02030P-RELATED"/>
    <property type="match status" value="1"/>
</dbReference>
<dbReference type="InterPro" id="IPR035437">
    <property type="entry name" value="SNase_OB-fold_sf"/>
</dbReference>
<feature type="domain" description="Tudor" evidence="1">
    <location>
        <begin position="90"/>
        <end position="148"/>
    </location>
</feature>
<reference evidence="2" key="1">
    <citation type="submission" date="2022-02" db="EMBL/GenBank/DDBJ databases">
        <authorList>
            <person name="King R."/>
        </authorList>
    </citation>
    <scope>NUCLEOTIDE SEQUENCE</scope>
</reference>
<reference evidence="2" key="2">
    <citation type="submission" date="2022-10" db="EMBL/GenBank/DDBJ databases">
        <authorList>
            <consortium name="ENA_rothamsted_submissions"/>
            <consortium name="culmorum"/>
            <person name="King R."/>
        </authorList>
    </citation>
    <scope>NUCLEOTIDE SEQUENCE</scope>
</reference>
<dbReference type="Gene3D" id="2.40.50.90">
    <property type="match status" value="1"/>
</dbReference>
<gene>
    <name evidence="2" type="ORF">APHIGO_LOCUS4784</name>
</gene>
<dbReference type="OrthoDB" id="9989103at2759"/>
<keyword evidence="3" id="KW-1185">Reference proteome</keyword>
<evidence type="ECO:0000259" key="1">
    <source>
        <dbReference type="SMART" id="SM00333"/>
    </source>
</evidence>
<dbReference type="AlphaFoldDB" id="A0A9P0IWW0"/>
<evidence type="ECO:0000313" key="3">
    <source>
        <dbReference type="Proteomes" id="UP001154329"/>
    </source>
</evidence>
<name>A0A9P0IWW0_APHGO</name>